<name>A0A5E4LSH3_9ARCH</name>
<feature type="domain" description="Calcineurin-like phosphoesterase" evidence="1">
    <location>
        <begin position="24"/>
        <end position="167"/>
    </location>
</feature>
<reference evidence="2 3" key="1">
    <citation type="submission" date="2019-08" db="EMBL/GenBank/DDBJ databases">
        <authorList>
            <person name="Vazquez-Campos X."/>
        </authorList>
    </citation>
    <scope>NUCLEOTIDE SEQUENCE [LARGE SCALE GENOMIC DNA]</scope>
    <source>
        <strain evidence="2">LFW-283_2</strain>
    </source>
</reference>
<evidence type="ECO:0000313" key="3">
    <source>
        <dbReference type="Proteomes" id="UP000789941"/>
    </source>
</evidence>
<dbReference type="PANTHER" id="PTHR39323">
    <property type="entry name" value="BLR1149 PROTEIN"/>
    <property type="match status" value="1"/>
</dbReference>
<protein>
    <submittedName>
        <fullName evidence="2">Calcineurin-like phosphoesterase superfamily domain protein</fullName>
    </submittedName>
</protein>
<accession>A0A5E4LSH3</accession>
<evidence type="ECO:0000313" key="2">
    <source>
        <dbReference type="EMBL" id="VVC04541.1"/>
    </source>
</evidence>
<gene>
    <name evidence="2" type="ORF">LFW2832_01030</name>
</gene>
<dbReference type="InterPro" id="IPR024654">
    <property type="entry name" value="Calcineurin-like_PHP_lpxH"/>
</dbReference>
<organism evidence="2 3">
    <name type="scientific">Candidatus Bilamarchaeum dharawalense</name>
    <dbReference type="NCBI Taxonomy" id="2885759"/>
    <lineage>
        <taxon>Archaea</taxon>
        <taxon>Candidatus Micrarchaeota</taxon>
        <taxon>Candidatus Micrarchaeia</taxon>
        <taxon>Candidatus Anstonellales</taxon>
        <taxon>Candidatus Bilamarchaeaceae</taxon>
        <taxon>Candidatus Bilamarchaeum</taxon>
    </lineage>
</organism>
<dbReference type="Proteomes" id="UP000789941">
    <property type="component" value="Unassembled WGS sequence"/>
</dbReference>
<dbReference type="PIRSF" id="PIRSF000887">
    <property type="entry name" value="Pesterase_MJ0037"/>
    <property type="match status" value="1"/>
</dbReference>
<dbReference type="Pfam" id="PF12850">
    <property type="entry name" value="Metallophos_2"/>
    <property type="match status" value="1"/>
</dbReference>
<proteinExistence type="predicted"/>
<dbReference type="InterPro" id="IPR029052">
    <property type="entry name" value="Metallo-depent_PP-like"/>
</dbReference>
<dbReference type="InterPro" id="IPR024173">
    <property type="entry name" value="Pesterase_MJ0037-like"/>
</dbReference>
<dbReference type="EMBL" id="CABMJJ010000009">
    <property type="protein sequence ID" value="VVC04541.1"/>
    <property type="molecule type" value="Genomic_DNA"/>
</dbReference>
<comment type="caution">
    <text evidence="2">The sequence shown here is derived from an EMBL/GenBank/DDBJ whole genome shotgun (WGS) entry which is preliminary data.</text>
</comment>
<sequence>MAGCKIEVMKILYNAPAILHKGALIVGDTHFGMEWKLRQRGVYDEQFSTRLFSKLKELIVDHKVKTLILLGDVKEDITMLDRTTEEILAKLSMLCKVIIVRGNHDGGIDAINSGSLERRAVQGHGGNAEVKAASGFVYEKLGLIHGHSWPAEELMGCSHLIMGHQHPMISITDAFGKKRSEPVWVVAKPDVEVIKKRYGKFNKKIKLILMPAFNPVIGTPINIDDKTKFGPLINNKLFKLNDALVFRLNGICLGKLK</sequence>
<dbReference type="SUPFAM" id="SSF56300">
    <property type="entry name" value="Metallo-dependent phosphatases"/>
    <property type="match status" value="1"/>
</dbReference>
<evidence type="ECO:0000259" key="1">
    <source>
        <dbReference type="Pfam" id="PF12850"/>
    </source>
</evidence>
<dbReference type="Gene3D" id="3.60.21.10">
    <property type="match status" value="1"/>
</dbReference>
<dbReference type="PANTHER" id="PTHR39323:SF1">
    <property type="entry name" value="BLR1149 PROTEIN"/>
    <property type="match status" value="1"/>
</dbReference>
<dbReference type="AlphaFoldDB" id="A0A5E4LSH3"/>